<dbReference type="EC" id="6.3.3.2" evidence="5"/>
<dbReference type="Proteomes" id="UP000297031">
    <property type="component" value="Chromosome"/>
</dbReference>
<gene>
    <name evidence="6" type="ORF">E7746_09680</name>
</gene>
<keyword evidence="7" id="KW-1185">Reference proteome</keyword>
<evidence type="ECO:0000256" key="2">
    <source>
        <dbReference type="ARBA" id="ARBA00022741"/>
    </source>
</evidence>
<dbReference type="GO" id="GO:0005524">
    <property type="term" value="F:ATP binding"/>
    <property type="evidence" value="ECO:0007669"/>
    <property type="project" value="UniProtKB-KW"/>
</dbReference>
<dbReference type="InterPro" id="IPR002698">
    <property type="entry name" value="FTHF_cligase"/>
</dbReference>
<dbReference type="KEGG" id="mgod:E7746_09680"/>
<evidence type="ECO:0000256" key="3">
    <source>
        <dbReference type="ARBA" id="ARBA00022840"/>
    </source>
</evidence>
<comment type="catalytic activity">
    <reaction evidence="5">
        <text>(6S)-5-formyl-5,6,7,8-tetrahydrofolate + ATP = (6R)-5,10-methenyltetrahydrofolate + ADP + phosphate</text>
        <dbReference type="Rhea" id="RHEA:10488"/>
        <dbReference type="ChEBI" id="CHEBI:30616"/>
        <dbReference type="ChEBI" id="CHEBI:43474"/>
        <dbReference type="ChEBI" id="CHEBI:57455"/>
        <dbReference type="ChEBI" id="CHEBI:57457"/>
        <dbReference type="ChEBI" id="CHEBI:456216"/>
        <dbReference type="EC" id="6.3.3.2"/>
    </reaction>
</comment>
<dbReference type="GO" id="GO:0035999">
    <property type="term" value="P:tetrahydrofolate interconversion"/>
    <property type="evidence" value="ECO:0007669"/>
    <property type="project" value="TreeGrafter"/>
</dbReference>
<dbReference type="Gene3D" id="3.40.50.10420">
    <property type="entry name" value="NagB/RpiA/CoA transferase-like"/>
    <property type="match status" value="1"/>
</dbReference>
<keyword evidence="6" id="KW-0436">Ligase</keyword>
<dbReference type="RefSeq" id="WP_136410668.1">
    <property type="nucleotide sequence ID" value="NZ_CP039393.1"/>
</dbReference>
<proteinExistence type="inferred from homology"/>
<keyword evidence="5" id="KW-0479">Metal-binding</keyword>
<evidence type="ECO:0000313" key="6">
    <source>
        <dbReference type="EMBL" id="QCD36130.1"/>
    </source>
</evidence>
<organism evidence="6 7">
    <name type="scientific">Muribaculum gordoncarteri</name>
    <dbReference type="NCBI Taxonomy" id="2530390"/>
    <lineage>
        <taxon>Bacteria</taxon>
        <taxon>Pseudomonadati</taxon>
        <taxon>Bacteroidota</taxon>
        <taxon>Bacteroidia</taxon>
        <taxon>Bacteroidales</taxon>
        <taxon>Muribaculaceae</taxon>
        <taxon>Muribaculum</taxon>
    </lineage>
</organism>
<dbReference type="SUPFAM" id="SSF100950">
    <property type="entry name" value="NagB/RpiA/CoA transferase-like"/>
    <property type="match status" value="1"/>
</dbReference>
<dbReference type="GO" id="GO:0009396">
    <property type="term" value="P:folic acid-containing compound biosynthetic process"/>
    <property type="evidence" value="ECO:0007669"/>
    <property type="project" value="TreeGrafter"/>
</dbReference>
<name>A0A4P7VK19_9BACT</name>
<dbReference type="InterPro" id="IPR024185">
    <property type="entry name" value="FTHF_cligase-like_sf"/>
</dbReference>
<evidence type="ECO:0000256" key="1">
    <source>
        <dbReference type="ARBA" id="ARBA00010638"/>
    </source>
</evidence>
<evidence type="ECO:0000256" key="5">
    <source>
        <dbReference type="RuleBase" id="RU361279"/>
    </source>
</evidence>
<feature type="binding site" evidence="4">
    <location>
        <begin position="127"/>
        <end position="135"/>
    </location>
    <ligand>
        <name>ATP</name>
        <dbReference type="ChEBI" id="CHEBI:30616"/>
    </ligand>
</feature>
<dbReference type="PANTHER" id="PTHR23407:SF1">
    <property type="entry name" value="5-FORMYLTETRAHYDROFOLATE CYCLO-LIGASE"/>
    <property type="match status" value="1"/>
</dbReference>
<evidence type="ECO:0000313" key="7">
    <source>
        <dbReference type="Proteomes" id="UP000297031"/>
    </source>
</evidence>
<dbReference type="InterPro" id="IPR037171">
    <property type="entry name" value="NagB/RpiA_transferase-like"/>
</dbReference>
<dbReference type="EMBL" id="CP039393">
    <property type="protein sequence ID" value="QCD36130.1"/>
    <property type="molecule type" value="Genomic_DNA"/>
</dbReference>
<dbReference type="PANTHER" id="PTHR23407">
    <property type="entry name" value="ATPASE INHIBITOR/5-FORMYLTETRAHYDROFOLATE CYCLO-LIGASE"/>
    <property type="match status" value="1"/>
</dbReference>
<evidence type="ECO:0000256" key="4">
    <source>
        <dbReference type="PIRSR" id="PIRSR006806-1"/>
    </source>
</evidence>
<feature type="binding site" evidence="4">
    <location>
        <begin position="3"/>
        <end position="7"/>
    </location>
    <ligand>
        <name>ATP</name>
        <dbReference type="ChEBI" id="CHEBI:30616"/>
    </ligand>
</feature>
<reference evidence="6 7" key="1">
    <citation type="submission" date="2019-02" db="EMBL/GenBank/DDBJ databases">
        <title>Isolation and identification of novel species under the genus Muribaculum.</title>
        <authorList>
            <person name="Miyake S."/>
            <person name="Ding Y."/>
            <person name="Low A."/>
            <person name="Soh M."/>
            <person name="Seedorf H."/>
        </authorList>
    </citation>
    <scope>NUCLEOTIDE SEQUENCE [LARGE SCALE GENOMIC DNA]</scope>
    <source>
        <strain evidence="6 7">TLL-A4</strain>
    </source>
</reference>
<dbReference type="GO" id="GO:0030272">
    <property type="term" value="F:5-formyltetrahydrofolate cyclo-ligase activity"/>
    <property type="evidence" value="ECO:0007669"/>
    <property type="project" value="UniProtKB-EC"/>
</dbReference>
<dbReference type="AlphaFoldDB" id="A0A4P7VK19"/>
<dbReference type="OrthoDB" id="9801938at2"/>
<dbReference type="GO" id="GO:0046872">
    <property type="term" value="F:metal ion binding"/>
    <property type="evidence" value="ECO:0007669"/>
    <property type="project" value="UniProtKB-KW"/>
</dbReference>
<protein>
    <recommendedName>
        <fullName evidence="5">5-formyltetrahydrofolate cyclo-ligase</fullName>
        <ecNumber evidence="5">6.3.3.2</ecNumber>
    </recommendedName>
</protein>
<accession>A0A4P7VK19</accession>
<sequence length="188" mass="21733">MKKEEIRSRIKAHKALLSEQERRQAAEAAFSMLEKSVAFMMADKILMYHSLPDELSTIDFIDKWHTRKHFFLPRVNGVNLDVLPYDRTRLQYGAFHIEEPTGDDIENIDNIELIIVPGIAYDNRGNRVGRGKGYYDRLLSRTKATKIGIGYDFQLVDEIDSEPHDITMDIVITDSRIINIKSRNKHNG</sequence>
<dbReference type="PIRSF" id="PIRSF006806">
    <property type="entry name" value="FTHF_cligase"/>
    <property type="match status" value="1"/>
</dbReference>
<dbReference type="Pfam" id="PF01812">
    <property type="entry name" value="5-FTHF_cyc-lig"/>
    <property type="match status" value="1"/>
</dbReference>
<feature type="binding site" evidence="4">
    <location>
        <position position="54"/>
    </location>
    <ligand>
        <name>substrate</name>
    </ligand>
</feature>
<keyword evidence="5" id="KW-0460">Magnesium</keyword>
<comment type="similarity">
    <text evidence="1 5">Belongs to the 5-formyltetrahydrofolate cyclo-ligase family.</text>
</comment>
<dbReference type="NCBIfam" id="TIGR02727">
    <property type="entry name" value="MTHFS_bact"/>
    <property type="match status" value="1"/>
</dbReference>
<keyword evidence="2 4" id="KW-0547">Nucleotide-binding</keyword>
<keyword evidence="3 4" id="KW-0067">ATP-binding</keyword>
<comment type="cofactor">
    <cofactor evidence="5">
        <name>Mg(2+)</name>
        <dbReference type="ChEBI" id="CHEBI:18420"/>
    </cofactor>
</comment>